<reference evidence="2 3" key="1">
    <citation type="submission" date="2016-10" db="EMBL/GenBank/DDBJ databases">
        <authorList>
            <person name="de Groot N.N."/>
        </authorList>
    </citation>
    <scope>NUCLEOTIDE SEQUENCE [LARGE SCALE GENOMIC DNA]</scope>
    <source>
        <strain evidence="2 3">OK461</strain>
    </source>
</reference>
<dbReference type="EMBL" id="FONR01000011">
    <property type="protein sequence ID" value="SFF73347.1"/>
    <property type="molecule type" value="Genomic_DNA"/>
</dbReference>
<dbReference type="AlphaFoldDB" id="A0A1I2L7A3"/>
<organism evidence="2 3">
    <name type="scientific">Streptomyces mirabilis</name>
    <dbReference type="NCBI Taxonomy" id="68239"/>
    <lineage>
        <taxon>Bacteria</taxon>
        <taxon>Bacillati</taxon>
        <taxon>Actinomycetota</taxon>
        <taxon>Actinomycetes</taxon>
        <taxon>Kitasatosporales</taxon>
        <taxon>Streptomycetaceae</taxon>
        <taxon>Streptomyces</taxon>
    </lineage>
</organism>
<gene>
    <name evidence="2" type="ORF">SAMN02787118_111169</name>
</gene>
<dbReference type="RefSeq" id="WP_075030014.1">
    <property type="nucleotide sequence ID" value="NZ_FONR01000011.1"/>
</dbReference>
<name>A0A1I2L7A3_9ACTN</name>
<dbReference type="SUPFAM" id="SSF103473">
    <property type="entry name" value="MFS general substrate transporter"/>
    <property type="match status" value="1"/>
</dbReference>
<evidence type="ECO:0000313" key="3">
    <source>
        <dbReference type="Proteomes" id="UP000181942"/>
    </source>
</evidence>
<feature type="transmembrane region" description="Helical" evidence="1">
    <location>
        <begin position="50"/>
        <end position="68"/>
    </location>
</feature>
<keyword evidence="1" id="KW-0812">Transmembrane</keyword>
<sequence length="73" mass="7490">MADPLVAKDFAVGSALQGLVSGAAIVGAMSCAALPWPLGDRIGCSRISRLDLWMCVGFSALCTLLGSMCEWGA</sequence>
<evidence type="ECO:0000313" key="2">
    <source>
        <dbReference type="EMBL" id="SFF73347.1"/>
    </source>
</evidence>
<accession>A0A1I2L7A3</accession>
<feature type="transmembrane region" description="Helical" evidence="1">
    <location>
        <begin position="15"/>
        <end position="38"/>
    </location>
</feature>
<proteinExistence type="predicted"/>
<keyword evidence="1" id="KW-1133">Transmembrane helix</keyword>
<keyword evidence="1" id="KW-0472">Membrane</keyword>
<dbReference type="InterPro" id="IPR036259">
    <property type="entry name" value="MFS_trans_sf"/>
</dbReference>
<protein>
    <submittedName>
        <fullName evidence="2">Uncharacterized protein</fullName>
    </submittedName>
</protein>
<dbReference type="Proteomes" id="UP000181942">
    <property type="component" value="Unassembled WGS sequence"/>
</dbReference>
<dbReference type="OrthoDB" id="9109650at2"/>
<evidence type="ECO:0000256" key="1">
    <source>
        <dbReference type="SAM" id="Phobius"/>
    </source>
</evidence>